<dbReference type="SUPFAM" id="SSF55785">
    <property type="entry name" value="PYP-like sensor domain (PAS domain)"/>
    <property type="match status" value="2"/>
</dbReference>
<dbReference type="InterPro" id="IPR025201">
    <property type="entry name" value="KdpD_TM"/>
</dbReference>
<evidence type="ECO:0000256" key="11">
    <source>
        <dbReference type="SAM" id="MobiDB-lite"/>
    </source>
</evidence>
<keyword evidence="6" id="KW-0418">Kinase</keyword>
<protein>
    <submittedName>
        <fullName evidence="14">PAS/PAC sensor protein (Modular protein)</fullName>
    </submittedName>
</protein>
<dbReference type="PANTHER" id="PTHR44757">
    <property type="entry name" value="DIGUANYLATE CYCLASE DGCP"/>
    <property type="match status" value="1"/>
</dbReference>
<dbReference type="InterPro" id="IPR000014">
    <property type="entry name" value="PAS"/>
</dbReference>
<reference evidence="14 15" key="1">
    <citation type="submission" date="2016-01" db="EMBL/GenBank/DDBJ databases">
        <authorList>
            <person name="Manzoor S."/>
        </authorList>
    </citation>
    <scope>NUCLEOTIDE SEQUENCE [LARGE SCALE GENOMIC DNA]</scope>
    <source>
        <strain evidence="14">Methanoculleus sp MAB1</strain>
    </source>
</reference>
<dbReference type="AlphaFoldDB" id="A0A0X3BIM0"/>
<keyword evidence="9" id="KW-0902">Two-component regulatory system</keyword>
<keyword evidence="2" id="KW-0597">Phosphoprotein</keyword>
<keyword evidence="5" id="KW-0547">Nucleotide-binding</keyword>
<gene>
    <name evidence="14" type="ORF">MMAB1_0433</name>
</gene>
<evidence type="ECO:0000256" key="4">
    <source>
        <dbReference type="ARBA" id="ARBA00022692"/>
    </source>
</evidence>
<dbReference type="GO" id="GO:0005524">
    <property type="term" value="F:ATP binding"/>
    <property type="evidence" value="ECO:0007669"/>
    <property type="project" value="UniProtKB-KW"/>
</dbReference>
<dbReference type="EMBL" id="LT158599">
    <property type="protein sequence ID" value="CVK31650.1"/>
    <property type="molecule type" value="Genomic_DNA"/>
</dbReference>
<dbReference type="Pfam" id="PF13493">
    <property type="entry name" value="DUF4118"/>
    <property type="match status" value="1"/>
</dbReference>
<evidence type="ECO:0000259" key="13">
    <source>
        <dbReference type="PROSITE" id="PS50112"/>
    </source>
</evidence>
<evidence type="ECO:0000256" key="1">
    <source>
        <dbReference type="ARBA" id="ARBA00004141"/>
    </source>
</evidence>
<keyword evidence="10 12" id="KW-0472">Membrane</keyword>
<dbReference type="SMART" id="SM00091">
    <property type="entry name" value="PAS"/>
    <property type="match status" value="2"/>
</dbReference>
<feature type="region of interest" description="Disordered" evidence="11">
    <location>
        <begin position="411"/>
        <end position="443"/>
    </location>
</feature>
<proteinExistence type="predicted"/>
<dbReference type="Gene3D" id="1.20.120.620">
    <property type="entry name" value="Backbone structure of the membrane domain of e. Coli histidine kinase receptor kdpd"/>
    <property type="match status" value="1"/>
</dbReference>
<feature type="compositionally biased region" description="Low complexity" evidence="11">
    <location>
        <begin position="505"/>
        <end position="516"/>
    </location>
</feature>
<dbReference type="NCBIfam" id="TIGR00229">
    <property type="entry name" value="sensory_box"/>
    <property type="match status" value="1"/>
</dbReference>
<dbReference type="CDD" id="cd00130">
    <property type="entry name" value="PAS"/>
    <property type="match status" value="1"/>
</dbReference>
<keyword evidence="4 12" id="KW-0812">Transmembrane</keyword>
<evidence type="ECO:0000256" key="3">
    <source>
        <dbReference type="ARBA" id="ARBA00022679"/>
    </source>
</evidence>
<comment type="subcellular location">
    <subcellularLocation>
        <location evidence="1">Membrane</location>
        <topology evidence="1">Multi-pass membrane protein</topology>
    </subcellularLocation>
</comment>
<dbReference type="GO" id="GO:0000160">
    <property type="term" value="P:phosphorelay signal transduction system"/>
    <property type="evidence" value="ECO:0007669"/>
    <property type="project" value="UniProtKB-KW"/>
</dbReference>
<keyword evidence="3" id="KW-0808">Transferase</keyword>
<evidence type="ECO:0000256" key="12">
    <source>
        <dbReference type="SAM" id="Phobius"/>
    </source>
</evidence>
<evidence type="ECO:0000256" key="2">
    <source>
        <dbReference type="ARBA" id="ARBA00022553"/>
    </source>
</evidence>
<feature type="domain" description="PAS" evidence="13">
    <location>
        <begin position="182"/>
        <end position="225"/>
    </location>
</feature>
<dbReference type="GO" id="GO:0016301">
    <property type="term" value="F:kinase activity"/>
    <property type="evidence" value="ECO:0007669"/>
    <property type="project" value="UniProtKB-KW"/>
</dbReference>
<dbReference type="PROSITE" id="PS50112">
    <property type="entry name" value="PAS"/>
    <property type="match status" value="2"/>
</dbReference>
<dbReference type="InterPro" id="IPR035965">
    <property type="entry name" value="PAS-like_dom_sf"/>
</dbReference>
<sequence>MGARRTYHSQHILCYITFSGICLKGIGDVRGRRLDPASHGFRRIGASSASWGFIAVLNGHYSMMEGGLGRLSDDVSSRREFLLLFGIVASTLVALGITGHCLSSGVFVVCSHLFYIPIVLAAYRYPDRGVGIAVALAAAYLAEVLLLSPGGGAEITDALVRAGVFLLVAVVVSHLAGRLHLREGRYRGIFETSGAGIFLFSPDGGEVEEMNRQCAAMLGYPDGEVPDLVAFWPGYPGNPAPVTNQDCEFIRRDGTSCPVLLSTSLLPDREMACAVVTGMTEQKRMENLLRRSEETFRVILNTVDVGIILTDPGRQIIEVNEAMVRLCGGAAREDLIGRDPETLFAERDLAMIRACRERVLHGEVLAPVECTPCRLDGSEWPAEVSVTLLAKDGDAPERLILLSGISPVSAGRKRRCGRRTGDSPSRARSSPPPPRPVTLTTSSRSRWKRPWRCWILTWVGRTWCTRGATLRTCAPVWERGTLRPVCGGMNRPTGMCSSTGKPGLSTGSRRGTRGMMIPPSGRLRRFPSRAMTGRWGASQSRAGPGRRFRRTSA</sequence>
<feature type="transmembrane region" description="Helical" evidence="12">
    <location>
        <begin position="159"/>
        <end position="177"/>
    </location>
</feature>
<feature type="region of interest" description="Disordered" evidence="11">
    <location>
        <begin position="493"/>
        <end position="553"/>
    </location>
</feature>
<feature type="transmembrane region" description="Helical" evidence="12">
    <location>
        <begin position="130"/>
        <end position="147"/>
    </location>
</feature>
<dbReference type="InterPro" id="IPR052155">
    <property type="entry name" value="Biofilm_reg_signaling"/>
</dbReference>
<keyword evidence="8 12" id="KW-1133">Transmembrane helix</keyword>
<evidence type="ECO:0000256" key="6">
    <source>
        <dbReference type="ARBA" id="ARBA00022777"/>
    </source>
</evidence>
<evidence type="ECO:0000256" key="8">
    <source>
        <dbReference type="ARBA" id="ARBA00022989"/>
    </source>
</evidence>
<evidence type="ECO:0000313" key="15">
    <source>
        <dbReference type="Proteomes" id="UP000069850"/>
    </source>
</evidence>
<dbReference type="InterPro" id="IPR038318">
    <property type="entry name" value="KdpD_sf"/>
</dbReference>
<dbReference type="GO" id="GO:0016020">
    <property type="term" value="C:membrane"/>
    <property type="evidence" value="ECO:0007669"/>
    <property type="project" value="UniProtKB-SubCell"/>
</dbReference>
<dbReference type="KEGG" id="mema:MMAB1_0433"/>
<evidence type="ECO:0000256" key="7">
    <source>
        <dbReference type="ARBA" id="ARBA00022840"/>
    </source>
</evidence>
<feature type="domain" description="PAS" evidence="13">
    <location>
        <begin position="292"/>
        <end position="363"/>
    </location>
</feature>
<evidence type="ECO:0000313" key="14">
    <source>
        <dbReference type="EMBL" id="CVK31650.1"/>
    </source>
</evidence>
<evidence type="ECO:0000256" key="9">
    <source>
        <dbReference type="ARBA" id="ARBA00023012"/>
    </source>
</evidence>
<feature type="compositionally biased region" description="Basic residues" evidence="11">
    <location>
        <begin position="544"/>
        <end position="553"/>
    </location>
</feature>
<feature type="transmembrane region" description="Helical" evidence="12">
    <location>
        <begin position="81"/>
        <end position="99"/>
    </location>
</feature>
<dbReference type="Gene3D" id="3.30.450.20">
    <property type="entry name" value="PAS domain"/>
    <property type="match status" value="2"/>
</dbReference>
<evidence type="ECO:0000256" key="5">
    <source>
        <dbReference type="ARBA" id="ARBA00022741"/>
    </source>
</evidence>
<organism evidence="14 15">
    <name type="scientific">Methanoculleus bourgensis</name>
    <dbReference type="NCBI Taxonomy" id="83986"/>
    <lineage>
        <taxon>Archaea</taxon>
        <taxon>Methanobacteriati</taxon>
        <taxon>Methanobacteriota</taxon>
        <taxon>Stenosarchaea group</taxon>
        <taxon>Methanomicrobia</taxon>
        <taxon>Methanomicrobiales</taxon>
        <taxon>Methanomicrobiaceae</taxon>
        <taxon>Methanoculleus</taxon>
    </lineage>
</organism>
<dbReference type="Pfam" id="PF13188">
    <property type="entry name" value="PAS_8"/>
    <property type="match status" value="2"/>
</dbReference>
<feature type="transmembrane region" description="Helical" evidence="12">
    <location>
        <begin position="105"/>
        <end position="123"/>
    </location>
</feature>
<accession>A0A0X3BIM0</accession>
<dbReference type="Proteomes" id="UP000069850">
    <property type="component" value="Chromosome 1"/>
</dbReference>
<keyword evidence="7" id="KW-0067">ATP-binding</keyword>
<dbReference type="PANTHER" id="PTHR44757:SF2">
    <property type="entry name" value="BIOFILM ARCHITECTURE MAINTENANCE PROTEIN MBAA"/>
    <property type="match status" value="1"/>
</dbReference>
<evidence type="ECO:0000256" key="10">
    <source>
        <dbReference type="ARBA" id="ARBA00023136"/>
    </source>
</evidence>
<name>A0A0X3BIM0_9EURY</name>